<dbReference type="Proteomes" id="UP000152019">
    <property type="component" value="Genome"/>
</dbReference>
<organism evidence="1 2">
    <name type="scientific">Bombyx mori cytoplasmic polyhedrosis virus</name>
    <name type="common">BmCPV</name>
    <dbReference type="NCBI Taxonomy" id="110829"/>
    <lineage>
        <taxon>Viruses</taxon>
        <taxon>Riboviria</taxon>
        <taxon>Orthornavirae</taxon>
        <taxon>Duplornaviricota</taxon>
        <taxon>Resentoviricetes</taxon>
        <taxon>Reovirales</taxon>
        <taxon>Spinareoviridae</taxon>
        <taxon>Cypovirus</taxon>
        <taxon>Cypovirus altineae</taxon>
        <taxon>Cypovirus 1</taxon>
    </lineage>
</organism>
<evidence type="ECO:0000313" key="1">
    <source>
        <dbReference type="EMBL" id="ALL27242.1"/>
    </source>
</evidence>
<evidence type="ECO:0000313" key="2">
    <source>
        <dbReference type="Proteomes" id="UP000152019"/>
    </source>
</evidence>
<dbReference type="EMBL" id="KR704201">
    <property type="protein sequence ID" value="ALL27242.1"/>
    <property type="molecule type" value="Genomic_RNA"/>
</dbReference>
<accession>A0A0S1LIS2</accession>
<name>A0A0S1LIS2_CPVBM</name>
<protein>
    <submittedName>
        <fullName evidence="1">p64</fullName>
    </submittedName>
</protein>
<sequence>MFAIDPLKHSKLYEEYGLYLRPHQINQEIKPTTIKKKELAPTIRSIKYASLIHSMLAKHAARHNGTLINPRMYADMITLGNTKVTVTKGTPKAQIDTLKMNGLTVVSKSRRNNKKKPVSDTTATIDENTDDIVTYKALTEMSTLIESFRLPSGLALIIFDDEKYQSLIPNYINQLIAYTQPHIIPTWQGIADFSDTYLRSYFERPFELTASNLAAPQKHNLSPMTRSIFNNTGREDAVIRKLYGYGEYVFIKYEGCLITWTGIYGEVTMMVNLSKRDLGLDVGDDYLKEYKKLLFYGVITDAIPSGISTRSTIMKISPHKMMNPSGGALAVLSKFLEAVVSTNVINATLVVYAEKGAGKTSFLSTYAEQLSLASGQVVGHLSSDAYGRWLAKTKDIEEPSFAYDYVLSLDTDDNESYYEQKASELLMSHGISEVAQYELLSVGKKIKMMDEMNEVLIAQLENADTHSERNFYYMVSTGKTTPRILIVEGHFNAQDATIARTDTTVLLRTINDTTQAMRDRQRGGVVQLFLRDTYYRLLPALHTTVYPFEMLESIKRWKWVH</sequence>
<organismHost>
    <name type="scientific">Bombyx mori</name>
    <name type="common">Silk moth</name>
    <dbReference type="NCBI Taxonomy" id="7091"/>
</organismHost>
<reference evidence="2" key="3">
    <citation type="submission" date="2015-05" db="EMBL/GenBank/DDBJ databases">
        <authorList>
            <person name="Zhang Y."/>
            <person name="Yang Z."/>
        </authorList>
    </citation>
    <scope>NUCLEOTIDE SEQUENCE [LARGE SCALE GENOMIC DNA]</scope>
</reference>
<reference evidence="2" key="1">
    <citation type="submission" date="2015-05" db="EMBL/GenBank/DDBJ databases">
        <authorList>
            <person name="Zhang Y."/>
            <person name="Li Y."/>
        </authorList>
    </citation>
    <scope>NUCLEOTIDE SEQUENCE [LARGE SCALE GENOMIC DNA]</scope>
</reference>
<proteinExistence type="predicted"/>
<reference evidence="2" key="2">
    <citation type="submission" date="2015-05" db="EMBL/GenBank/DDBJ databases">
        <authorList>
            <person name="Zhang Y."/>
        </authorList>
    </citation>
    <scope>NUCLEOTIDE SEQUENCE [LARGE SCALE GENOMIC DNA]</scope>
</reference>